<dbReference type="Gene3D" id="2.60.40.2700">
    <property type="match status" value="1"/>
</dbReference>
<reference evidence="1" key="1">
    <citation type="submission" date="2020-05" db="EMBL/GenBank/DDBJ databases">
        <authorList>
            <person name="Chiriac C."/>
            <person name="Salcher M."/>
            <person name="Ghai R."/>
            <person name="Kavagutti S V."/>
        </authorList>
    </citation>
    <scope>NUCLEOTIDE SEQUENCE</scope>
</reference>
<evidence type="ECO:0000313" key="1">
    <source>
        <dbReference type="EMBL" id="CAB4925300.1"/>
    </source>
</evidence>
<accession>A0A6J7I3F6</accession>
<sequence length="327" mass="33792">MGGSPFGGSDDCTPGEEPTSFTLNCASTGGVADGLNTQGVTFTRTGTTVVVSLKVADVVGGVGLPPGFISVRGMVTLPGTVTSVSGGAVAGPADTVSMASADATADVMTGTFTLSTAIGEEFPVNVAVGTPYRQQGSLAFPWESDTRDWTVGVTSETSDIDGAVTLYTCPAANSPLGNCTSVGQGVANAPVDVTLSPGQYFIASSVVPSDWWSYDTSIGRTTLNVQSMRARVAPRIVGEPRPGKILRVALGRWTPEPTSVHYRWVREMFTEGGTVPAMVRLRGGVGQGYRVVPGDVGYNLKVRVTLRGAGVPARSIWIDGPTVEAAR</sequence>
<protein>
    <submittedName>
        <fullName evidence="1">Unannotated protein</fullName>
    </submittedName>
</protein>
<proteinExistence type="predicted"/>
<dbReference type="EMBL" id="CAFBMR010000093">
    <property type="protein sequence ID" value="CAB4925300.1"/>
    <property type="molecule type" value="Genomic_DNA"/>
</dbReference>
<dbReference type="AlphaFoldDB" id="A0A6J7I3F6"/>
<name>A0A6J7I3F6_9ZZZZ</name>
<organism evidence="1">
    <name type="scientific">freshwater metagenome</name>
    <dbReference type="NCBI Taxonomy" id="449393"/>
    <lineage>
        <taxon>unclassified sequences</taxon>
        <taxon>metagenomes</taxon>
        <taxon>ecological metagenomes</taxon>
    </lineage>
</organism>
<gene>
    <name evidence="1" type="ORF">UFOPK3610_01642</name>
</gene>